<evidence type="ECO:0000313" key="4">
    <source>
        <dbReference type="Proteomes" id="UP000031737"/>
    </source>
</evidence>
<dbReference type="InterPro" id="IPR048593">
    <property type="entry name" value="AOAH_Saposin_N"/>
</dbReference>
<dbReference type="Pfam" id="PF11617">
    <property type="entry name" value="Cu-binding_MopE"/>
    <property type="match status" value="1"/>
</dbReference>
<dbReference type="PANTHER" id="PTHR15010:SF0">
    <property type="entry name" value="ACYLOXYACYL HYDROLASE"/>
    <property type="match status" value="1"/>
</dbReference>
<dbReference type="OrthoDB" id="14839at2759"/>
<evidence type="ECO:0000256" key="1">
    <source>
        <dbReference type="SAM" id="SignalP"/>
    </source>
</evidence>
<dbReference type="InterPro" id="IPR001087">
    <property type="entry name" value="GDSL"/>
</dbReference>
<feature type="domain" description="Acyloxyacyl hydrolase N-terminal" evidence="2">
    <location>
        <begin position="50"/>
        <end position="138"/>
    </location>
</feature>
<name>A0A061IXR2_TRYRA</name>
<dbReference type="GO" id="GO:0009104">
    <property type="term" value="P:lipopolysaccharide catabolic process"/>
    <property type="evidence" value="ECO:0007669"/>
    <property type="project" value="TreeGrafter"/>
</dbReference>
<dbReference type="Proteomes" id="UP000031737">
    <property type="component" value="Unassembled WGS sequence"/>
</dbReference>
<evidence type="ECO:0000259" key="2">
    <source>
        <dbReference type="Pfam" id="PF20825"/>
    </source>
</evidence>
<dbReference type="Gene3D" id="3.40.50.1110">
    <property type="entry name" value="SGNH hydrolase"/>
    <property type="match status" value="1"/>
</dbReference>
<feature type="signal peptide" evidence="1">
    <location>
        <begin position="1"/>
        <end position="26"/>
    </location>
</feature>
<sequence length="562" mass="62726">MRPYFLRCVALAATLLLLFLALLGEAKIVVSSKSKNLTTDESWIEAKWSCVVCTFVVALLSQLKQLHEVPSEEALKIFCDFFSFLEYAVCRFASILFRGALPLIDANKTADVVCQTLRYCENTKCHLFPLGYDTVSVSSLRRMYRLEHVEPINVCAVVPKLCLMEDSELRPELDADGDLFSTRFTRRGGEWRGRDCDDNDPTVYPGRNTLDAVKDENCNGIFGVDNVTGKTYEEMWCRNSSPMGVIALGDSVTAHFGIPQDFVAVHELSHDAFAHFTHIVGNGFDWPMLSAITGFAKVSKYKPNRQGPMKSVYKELVKRNKCNHRDYQNLGVNGATTARLTEMMDFVARDRTKSVKPAILFFAMIGNDVCDRPPEVTTPAEYYANLTAALEKAEALLPAGSHVLILPVSDGRVVYDEMHNRTHPIGSLHNDVSYTEFYDFLNCVDISPCWGWLNSNETVRDATWEAAQSLNAQIPRILNESAAKFKNIQVHALDDVVASMLGLFDGPLWELIESVDGFHPSQLGTALLGELLFNKTVELGIIPPANPFNNDISERFGDQGGY</sequence>
<comment type="caution">
    <text evidence="3">The sequence shown here is derived from an EMBL/GenBank/DDBJ whole genome shotgun (WGS) entry which is preliminary data.</text>
</comment>
<dbReference type="Pfam" id="PF20825">
    <property type="entry name" value="Saposin"/>
    <property type="match status" value="1"/>
</dbReference>
<keyword evidence="4" id="KW-1185">Reference proteome</keyword>
<organism evidence="3 4">
    <name type="scientific">Trypanosoma rangeli SC58</name>
    <dbReference type="NCBI Taxonomy" id="429131"/>
    <lineage>
        <taxon>Eukaryota</taxon>
        <taxon>Discoba</taxon>
        <taxon>Euglenozoa</taxon>
        <taxon>Kinetoplastea</taxon>
        <taxon>Metakinetoplastina</taxon>
        <taxon>Trypanosomatida</taxon>
        <taxon>Trypanosomatidae</taxon>
        <taxon>Trypanosoma</taxon>
        <taxon>Herpetosoma</taxon>
    </lineage>
</organism>
<proteinExistence type="predicted"/>
<accession>A0A061IXR2</accession>
<gene>
    <name evidence="3" type="ORF">TRSC58_04373</name>
</gene>
<dbReference type="EMBL" id="AUPL01004373">
    <property type="protein sequence ID" value="ESL07933.1"/>
    <property type="molecule type" value="Genomic_DNA"/>
</dbReference>
<protein>
    <submittedName>
        <fullName evidence="3">GPI inositol deacylase</fullName>
    </submittedName>
</protein>
<dbReference type="InterPro" id="IPR011001">
    <property type="entry name" value="Saposin-like"/>
</dbReference>
<dbReference type="VEuPathDB" id="TriTrypDB:TRSC58_04373"/>
<dbReference type="PANTHER" id="PTHR15010">
    <property type="entry name" value="ACYLOXYACYL HYDROLASE"/>
    <property type="match status" value="1"/>
</dbReference>
<reference evidence="3 4" key="1">
    <citation type="submission" date="2013-07" db="EMBL/GenBank/DDBJ databases">
        <authorList>
            <person name="Stoco P.H."/>
            <person name="Wagner G."/>
            <person name="Gerber A."/>
            <person name="Zaha A."/>
            <person name="Thompson C."/>
            <person name="Bartholomeu D.C."/>
            <person name="Luckemeyer D.D."/>
            <person name="Bahia D."/>
            <person name="Loreto E."/>
            <person name="Prestes E.B."/>
            <person name="Lima F.M."/>
            <person name="Rodrigues-Luiz G."/>
            <person name="Vallejo G.A."/>
            <person name="Filho J.F."/>
            <person name="Monteiro K.M."/>
            <person name="Tyler K.M."/>
            <person name="de Almeida L.G."/>
            <person name="Ortiz M.F."/>
            <person name="Siervo M.A."/>
            <person name="de Moraes M.H."/>
            <person name="Cunha O.L."/>
            <person name="Mendonca-Neto R."/>
            <person name="Silva R."/>
            <person name="Teixeira S.M."/>
            <person name="Murta S.M."/>
            <person name="Sincero T.C."/>
            <person name="Mendes T.A."/>
            <person name="Urmenyi T.P."/>
            <person name="Silva V.G."/>
            <person name="da Rocha W.D."/>
            <person name="Andersson B."/>
            <person name="Romanha A.J."/>
            <person name="Steindel M."/>
            <person name="de Vasconcelos A.T."/>
            <person name="Grisard E.C."/>
        </authorList>
    </citation>
    <scope>NUCLEOTIDE SEQUENCE [LARGE SCALE GENOMIC DNA]</scope>
    <source>
        <strain evidence="3 4">SC58</strain>
    </source>
</reference>
<dbReference type="SUPFAM" id="SSF47862">
    <property type="entry name" value="Saposin"/>
    <property type="match status" value="1"/>
</dbReference>
<dbReference type="InterPro" id="IPR039676">
    <property type="entry name" value="AOAH"/>
</dbReference>
<dbReference type="InterPro" id="IPR036514">
    <property type="entry name" value="SGNH_hydro_sf"/>
</dbReference>
<dbReference type="AlphaFoldDB" id="A0A061IXR2"/>
<dbReference type="Pfam" id="PF00657">
    <property type="entry name" value="Lipase_GDSL"/>
    <property type="match status" value="1"/>
</dbReference>
<evidence type="ECO:0000313" key="3">
    <source>
        <dbReference type="EMBL" id="ESL07933.1"/>
    </source>
</evidence>
<keyword evidence="1" id="KW-0732">Signal</keyword>
<dbReference type="GO" id="GO:0050528">
    <property type="term" value="F:acyloxyacyl hydrolase activity"/>
    <property type="evidence" value="ECO:0007669"/>
    <property type="project" value="InterPro"/>
</dbReference>
<dbReference type="SUPFAM" id="SSF52266">
    <property type="entry name" value="SGNH hydrolase"/>
    <property type="match status" value="1"/>
</dbReference>
<dbReference type="InterPro" id="IPR021655">
    <property type="entry name" value="Put_metal-bd"/>
</dbReference>
<feature type="chain" id="PRO_5001601190" evidence="1">
    <location>
        <begin position="27"/>
        <end position="562"/>
    </location>
</feature>
<dbReference type="GO" id="GO:0005509">
    <property type="term" value="F:calcium ion binding"/>
    <property type="evidence" value="ECO:0007669"/>
    <property type="project" value="TreeGrafter"/>
</dbReference>